<organism evidence="1 2">
    <name type="scientific">Ancylostoma ceylanicum</name>
    <dbReference type="NCBI Taxonomy" id="53326"/>
    <lineage>
        <taxon>Eukaryota</taxon>
        <taxon>Metazoa</taxon>
        <taxon>Ecdysozoa</taxon>
        <taxon>Nematoda</taxon>
        <taxon>Chromadorea</taxon>
        <taxon>Rhabditida</taxon>
        <taxon>Rhabditina</taxon>
        <taxon>Rhabditomorpha</taxon>
        <taxon>Strongyloidea</taxon>
        <taxon>Ancylostomatidae</taxon>
        <taxon>Ancylostomatinae</taxon>
        <taxon>Ancylostoma</taxon>
    </lineage>
</organism>
<accession>A0A016VXR2</accession>
<evidence type="ECO:0000313" key="2">
    <source>
        <dbReference type="Proteomes" id="UP000024635"/>
    </source>
</evidence>
<dbReference type="EMBL" id="JARK01001339">
    <property type="protein sequence ID" value="EYC32205.1"/>
    <property type="molecule type" value="Genomic_DNA"/>
</dbReference>
<dbReference type="AlphaFoldDB" id="A0A016VXR2"/>
<reference evidence="2" key="1">
    <citation type="journal article" date="2015" name="Nat. Genet.">
        <title>The genome and transcriptome of the zoonotic hookworm Ancylostoma ceylanicum identify infection-specific gene families.</title>
        <authorList>
            <person name="Schwarz E.M."/>
            <person name="Hu Y."/>
            <person name="Antoshechkin I."/>
            <person name="Miller M.M."/>
            <person name="Sternberg P.W."/>
            <person name="Aroian R.V."/>
        </authorList>
    </citation>
    <scope>NUCLEOTIDE SEQUENCE</scope>
    <source>
        <strain evidence="2">HY135</strain>
    </source>
</reference>
<evidence type="ECO:0000313" key="1">
    <source>
        <dbReference type="EMBL" id="EYC32205.1"/>
    </source>
</evidence>
<keyword evidence="2" id="KW-1185">Reference proteome</keyword>
<name>A0A016VXR2_9BILA</name>
<sequence length="68" mass="7681">MPATLFRNSVTDYDGQLVLTSCQVQPNKFEMFQTWLIATSAKRARSLEVLKRFVSASTPDQVLLADMN</sequence>
<dbReference type="Proteomes" id="UP000024635">
    <property type="component" value="Unassembled WGS sequence"/>
</dbReference>
<gene>
    <name evidence="1" type="primary">Acey_s0003.g1456</name>
    <name evidence="1" type="ORF">Y032_0003g1456</name>
</gene>
<proteinExistence type="predicted"/>
<comment type="caution">
    <text evidence="1">The sequence shown here is derived from an EMBL/GenBank/DDBJ whole genome shotgun (WGS) entry which is preliminary data.</text>
</comment>
<protein>
    <submittedName>
        <fullName evidence="1">Uncharacterized protein</fullName>
    </submittedName>
</protein>